<dbReference type="RefSeq" id="WP_204822637.1">
    <property type="nucleotide sequence ID" value="NZ_JANHOF010000002.1"/>
</dbReference>
<evidence type="ECO:0000256" key="4">
    <source>
        <dbReference type="ARBA" id="ARBA00023277"/>
    </source>
</evidence>
<organism evidence="7 8">
    <name type="scientific">Paenibacillus mendelii</name>
    <dbReference type="NCBI Taxonomy" id="206163"/>
    <lineage>
        <taxon>Bacteria</taxon>
        <taxon>Bacillati</taxon>
        <taxon>Bacillota</taxon>
        <taxon>Bacilli</taxon>
        <taxon>Bacillales</taxon>
        <taxon>Paenibacillaceae</taxon>
        <taxon>Paenibacillus</taxon>
    </lineage>
</organism>
<comment type="caution">
    <text evidence="7">The sequence shown here is derived from an EMBL/GenBank/DDBJ whole genome shotgun (WGS) entry which is preliminary data.</text>
</comment>
<evidence type="ECO:0000259" key="6">
    <source>
        <dbReference type="Pfam" id="PF01979"/>
    </source>
</evidence>
<dbReference type="InterPro" id="IPR011059">
    <property type="entry name" value="Metal-dep_hydrolase_composite"/>
</dbReference>
<name>A0ABV6JBP8_9BACL</name>
<evidence type="ECO:0000313" key="8">
    <source>
        <dbReference type="Proteomes" id="UP001589818"/>
    </source>
</evidence>
<dbReference type="PIRSF" id="PIRSF038994">
    <property type="entry name" value="NagA"/>
    <property type="match status" value="1"/>
</dbReference>
<keyword evidence="4 5" id="KW-0119">Carbohydrate metabolism</keyword>
<evidence type="ECO:0000256" key="2">
    <source>
        <dbReference type="ARBA" id="ARBA00022723"/>
    </source>
</evidence>
<gene>
    <name evidence="7" type="primary">nagA</name>
    <name evidence="7" type="ORF">ACFFJ8_17600</name>
</gene>
<keyword evidence="8" id="KW-1185">Reference proteome</keyword>
<feature type="domain" description="Amidohydrolase-related" evidence="6">
    <location>
        <begin position="62"/>
        <end position="391"/>
    </location>
</feature>
<dbReference type="InterPro" id="IPR003764">
    <property type="entry name" value="GlcNAc_6-P_deAcase"/>
</dbReference>
<dbReference type="InterPro" id="IPR032466">
    <property type="entry name" value="Metal_Hydrolase"/>
</dbReference>
<evidence type="ECO:0000313" key="7">
    <source>
        <dbReference type="EMBL" id="MFC0393182.1"/>
    </source>
</evidence>
<dbReference type="SUPFAM" id="SSF51556">
    <property type="entry name" value="Metallo-dependent hydrolases"/>
    <property type="match status" value="1"/>
</dbReference>
<keyword evidence="2" id="KW-0479">Metal-binding</keyword>
<sequence length="394" mass="42335">MADSRSWRIGNVRIVAEDQWFWGEVDIENGTIAAIRPTDSHAGKQAAENSDVSFVDGEGGWLLPGFIDIHVHGGYGSDFMDATSEAFDVITKYHAANGTTSMLATTVTASHDDIQAVLEATAAYRTQNMPYAELVGVHLEGPFISAKWSGAQNPAFISPPQTDWLKPWAAQWPDLIKMMTLAPERDGALDVIKWLSDNGIVAALGHTDASYDDVVNAVQYGLRHAVHTYNAMTGLHHRKPGTLGAVMTEDTISAEIIADGHHAHPAAVKLLSRTKPADKLIMITDAMSAAGLGDGQYDLGGLDVIVKDGVARLREGDSLAGSTLTMIEAFRFMLKHTDLSVTEVSRCASGNPAKLLGLEEQIGSIAVGKQADLVLTDDSHHIRTTFVKGRAISQ</sequence>
<dbReference type="Gene3D" id="3.20.20.140">
    <property type="entry name" value="Metal-dependent hydrolases"/>
    <property type="match status" value="1"/>
</dbReference>
<dbReference type="NCBIfam" id="TIGR00221">
    <property type="entry name" value="nagA"/>
    <property type="match status" value="1"/>
</dbReference>
<reference evidence="7 8" key="1">
    <citation type="submission" date="2024-09" db="EMBL/GenBank/DDBJ databases">
        <authorList>
            <person name="Sun Q."/>
            <person name="Mori K."/>
        </authorList>
    </citation>
    <scope>NUCLEOTIDE SEQUENCE [LARGE SCALE GENOMIC DNA]</scope>
    <source>
        <strain evidence="7 8">CCM 4839</strain>
    </source>
</reference>
<dbReference type="SUPFAM" id="SSF51338">
    <property type="entry name" value="Composite domain of metallo-dependent hydrolases"/>
    <property type="match status" value="1"/>
</dbReference>
<dbReference type="Pfam" id="PF01979">
    <property type="entry name" value="Amidohydro_1"/>
    <property type="match status" value="1"/>
</dbReference>
<comment type="similarity">
    <text evidence="1 5">Belongs to the metallo-dependent hydrolases superfamily. NagA family.</text>
</comment>
<evidence type="ECO:0000256" key="1">
    <source>
        <dbReference type="ARBA" id="ARBA00010716"/>
    </source>
</evidence>
<dbReference type="Proteomes" id="UP001589818">
    <property type="component" value="Unassembled WGS sequence"/>
</dbReference>
<dbReference type="InterPro" id="IPR006680">
    <property type="entry name" value="Amidohydro-rel"/>
</dbReference>
<evidence type="ECO:0000256" key="3">
    <source>
        <dbReference type="ARBA" id="ARBA00022801"/>
    </source>
</evidence>
<dbReference type="EC" id="3.5.1.25" evidence="7"/>
<protein>
    <submittedName>
        <fullName evidence="7">N-acetylglucosamine-6-phosphate deacetylase</fullName>
        <ecNumber evidence="7">3.5.1.25</ecNumber>
    </submittedName>
</protein>
<dbReference type="CDD" id="cd00854">
    <property type="entry name" value="NagA"/>
    <property type="match status" value="1"/>
</dbReference>
<evidence type="ECO:0000256" key="5">
    <source>
        <dbReference type="PIRNR" id="PIRNR038994"/>
    </source>
</evidence>
<keyword evidence="3 5" id="KW-0378">Hydrolase</keyword>
<dbReference type="PANTHER" id="PTHR11113">
    <property type="entry name" value="N-ACETYLGLUCOSAMINE-6-PHOSPHATE DEACETYLASE"/>
    <property type="match status" value="1"/>
</dbReference>
<dbReference type="Gene3D" id="2.30.40.10">
    <property type="entry name" value="Urease, subunit C, domain 1"/>
    <property type="match status" value="1"/>
</dbReference>
<accession>A0ABV6JBP8</accession>
<dbReference type="PANTHER" id="PTHR11113:SF14">
    <property type="entry name" value="N-ACETYLGLUCOSAMINE-6-PHOSPHATE DEACETYLASE"/>
    <property type="match status" value="1"/>
</dbReference>
<dbReference type="GO" id="GO:0008448">
    <property type="term" value="F:N-acetylglucosamine-6-phosphate deacetylase activity"/>
    <property type="evidence" value="ECO:0007669"/>
    <property type="project" value="UniProtKB-EC"/>
</dbReference>
<dbReference type="EMBL" id="JBHLVF010000031">
    <property type="protein sequence ID" value="MFC0393182.1"/>
    <property type="molecule type" value="Genomic_DNA"/>
</dbReference>
<proteinExistence type="inferred from homology"/>